<dbReference type="OrthoDB" id="881297at2"/>
<dbReference type="SUPFAM" id="SSF48498">
    <property type="entry name" value="Tetracyclin repressor-like, C-terminal domain"/>
    <property type="match status" value="1"/>
</dbReference>
<dbReference type="InterPro" id="IPR036271">
    <property type="entry name" value="Tet_transcr_reg_TetR-rel_C_sf"/>
</dbReference>
<evidence type="ECO:0000313" key="7">
    <source>
        <dbReference type="EMBL" id="PWK18148.1"/>
    </source>
</evidence>
<dbReference type="InterPro" id="IPR009057">
    <property type="entry name" value="Homeodomain-like_sf"/>
</dbReference>
<dbReference type="GO" id="GO:0000976">
    <property type="term" value="F:transcription cis-regulatory region binding"/>
    <property type="evidence" value="ECO:0007669"/>
    <property type="project" value="TreeGrafter"/>
</dbReference>
<evidence type="ECO:0000313" key="8">
    <source>
        <dbReference type="Proteomes" id="UP000245489"/>
    </source>
</evidence>
<dbReference type="InterPro" id="IPR050109">
    <property type="entry name" value="HTH-type_TetR-like_transc_reg"/>
</dbReference>
<evidence type="ECO:0000256" key="2">
    <source>
        <dbReference type="ARBA" id="ARBA00023015"/>
    </source>
</evidence>
<protein>
    <submittedName>
        <fullName evidence="7">TetR family transcriptional regulator</fullName>
    </submittedName>
</protein>
<dbReference type="EMBL" id="QGGO01000031">
    <property type="protein sequence ID" value="PWK18148.1"/>
    <property type="molecule type" value="Genomic_DNA"/>
</dbReference>
<keyword evidence="4" id="KW-0804">Transcription</keyword>
<dbReference type="Pfam" id="PF00440">
    <property type="entry name" value="TetR_N"/>
    <property type="match status" value="1"/>
</dbReference>
<evidence type="ECO:0000256" key="1">
    <source>
        <dbReference type="ARBA" id="ARBA00022491"/>
    </source>
</evidence>
<feature type="DNA-binding region" description="H-T-H motif" evidence="5">
    <location>
        <begin position="24"/>
        <end position="43"/>
    </location>
</feature>
<evidence type="ECO:0000256" key="5">
    <source>
        <dbReference type="PROSITE-ProRule" id="PRU00335"/>
    </source>
</evidence>
<accession>A0A316DKQ1</accession>
<dbReference type="AlphaFoldDB" id="A0A316DKQ1"/>
<dbReference type="Proteomes" id="UP000245489">
    <property type="component" value="Unassembled WGS sequence"/>
</dbReference>
<dbReference type="InterPro" id="IPR001647">
    <property type="entry name" value="HTH_TetR"/>
</dbReference>
<evidence type="ECO:0000256" key="4">
    <source>
        <dbReference type="ARBA" id="ARBA00023163"/>
    </source>
</evidence>
<keyword evidence="1" id="KW-0678">Repressor</keyword>
<comment type="caution">
    <text evidence="7">The sequence shown here is derived from an EMBL/GenBank/DDBJ whole genome shotgun (WGS) entry which is preliminary data.</text>
</comment>
<evidence type="ECO:0000259" key="6">
    <source>
        <dbReference type="PROSITE" id="PS50977"/>
    </source>
</evidence>
<proteinExistence type="predicted"/>
<gene>
    <name evidence="7" type="ORF">LV89_04175</name>
</gene>
<dbReference type="PANTHER" id="PTHR30055">
    <property type="entry name" value="HTH-TYPE TRANSCRIPTIONAL REGULATOR RUTR"/>
    <property type="match status" value="1"/>
</dbReference>
<reference evidence="7 8" key="1">
    <citation type="submission" date="2018-05" db="EMBL/GenBank/DDBJ databases">
        <title>Genomic Encyclopedia of Archaeal and Bacterial Type Strains, Phase II (KMG-II): from individual species to whole genera.</title>
        <authorList>
            <person name="Goeker M."/>
        </authorList>
    </citation>
    <scope>NUCLEOTIDE SEQUENCE [LARGE SCALE GENOMIC DNA]</scope>
    <source>
        <strain evidence="7 8">DSM 22214</strain>
    </source>
</reference>
<keyword evidence="8" id="KW-1185">Reference proteome</keyword>
<dbReference type="PRINTS" id="PR00455">
    <property type="entry name" value="HTHTETR"/>
</dbReference>
<sequence length="199" mass="23654">MEIKERIIAKAREQFFRYGIKSVTMDDIASELGISKKTIYQHFEDKDELVYQLMLTEIATDKYEWSELNKGSSNVVEKTMKSMDLCKDSFNEINPSAFFDIKKYHPRTWKLFQEHKEKFVLEMIQKDLIEGVEQGYFRADIKVDILARMRLEQVEMGFDPNIFPPSKFKIVDVQLTLLDHFMRGMLTEKGLEIYQHYQL</sequence>
<feature type="domain" description="HTH tetR-type" evidence="6">
    <location>
        <begin position="1"/>
        <end position="61"/>
    </location>
</feature>
<keyword evidence="2" id="KW-0805">Transcription regulation</keyword>
<name>A0A316DKQ1_9BACT</name>
<evidence type="ECO:0000256" key="3">
    <source>
        <dbReference type="ARBA" id="ARBA00023125"/>
    </source>
</evidence>
<dbReference type="PROSITE" id="PS50977">
    <property type="entry name" value="HTH_TETR_2"/>
    <property type="match status" value="1"/>
</dbReference>
<keyword evidence="3 5" id="KW-0238">DNA-binding</keyword>
<dbReference type="Gene3D" id="1.10.10.60">
    <property type="entry name" value="Homeodomain-like"/>
    <property type="match status" value="1"/>
</dbReference>
<dbReference type="GO" id="GO:0003700">
    <property type="term" value="F:DNA-binding transcription factor activity"/>
    <property type="evidence" value="ECO:0007669"/>
    <property type="project" value="TreeGrafter"/>
</dbReference>
<organism evidence="7 8">
    <name type="scientific">Arcicella aurantiaca</name>
    <dbReference type="NCBI Taxonomy" id="591202"/>
    <lineage>
        <taxon>Bacteria</taxon>
        <taxon>Pseudomonadati</taxon>
        <taxon>Bacteroidota</taxon>
        <taxon>Cytophagia</taxon>
        <taxon>Cytophagales</taxon>
        <taxon>Flectobacillaceae</taxon>
        <taxon>Arcicella</taxon>
    </lineage>
</organism>
<dbReference type="RefSeq" id="WP_109744834.1">
    <property type="nucleotide sequence ID" value="NZ_QGGO01000031.1"/>
</dbReference>
<dbReference type="PANTHER" id="PTHR30055:SF175">
    <property type="entry name" value="HTH-TYPE TRANSCRIPTIONAL REPRESSOR KSTR2"/>
    <property type="match status" value="1"/>
</dbReference>
<dbReference type="SUPFAM" id="SSF46689">
    <property type="entry name" value="Homeodomain-like"/>
    <property type="match status" value="1"/>
</dbReference>
<dbReference type="Gene3D" id="1.10.357.10">
    <property type="entry name" value="Tetracycline Repressor, domain 2"/>
    <property type="match status" value="1"/>
</dbReference>